<name>A0ABX8URJ8_9BURK</name>
<accession>A0ABX8URJ8</accession>
<evidence type="ECO:0000313" key="1">
    <source>
        <dbReference type="EMBL" id="QYD71638.1"/>
    </source>
</evidence>
<dbReference type="EMBL" id="CP080096">
    <property type="protein sequence ID" value="QYD71638.1"/>
    <property type="molecule type" value="Genomic_DNA"/>
</dbReference>
<keyword evidence="2" id="KW-1185">Reference proteome</keyword>
<dbReference type="Proteomes" id="UP000826462">
    <property type="component" value="Chromosome 2"/>
</dbReference>
<dbReference type="RefSeq" id="WP_219801066.1">
    <property type="nucleotide sequence ID" value="NZ_CP080096.1"/>
</dbReference>
<evidence type="ECO:0000313" key="2">
    <source>
        <dbReference type="Proteomes" id="UP000826462"/>
    </source>
</evidence>
<sequence length="188" mass="21035">MATFAASDIEPLVILTGSPEEADRFLMTALWGDSDTFASVLAVLGWADVLRERGSDFASHAAACHYWLYERTANVPAVLQAWKRERNARNATSRGIVTLAQQQTLVDRLVFQGSDAVAATEILELMQQTFRVICDIWEVHAKALDGLLVTSELQYRHHPIVGGIRRYQTHEWLRPHPNEPLAADRNAA</sequence>
<reference evidence="1 2" key="1">
    <citation type="submission" date="2021-07" db="EMBL/GenBank/DDBJ databases">
        <title>Paraburkholderia edwinii protects Aspergillus sp. from phenazines by acting as a toxin sponge.</title>
        <authorList>
            <person name="Dahlstrom K.M."/>
            <person name="Newman D.K."/>
        </authorList>
    </citation>
    <scope>NUCLEOTIDE SEQUENCE [LARGE SCALE GENOMIC DNA]</scope>
    <source>
        <strain evidence="1 2">Pe01</strain>
    </source>
</reference>
<gene>
    <name evidence="1" type="ORF">KZJ38_32080</name>
</gene>
<protein>
    <submittedName>
        <fullName evidence="1">Uncharacterized protein</fullName>
    </submittedName>
</protein>
<organism evidence="1 2">
    <name type="scientific">Paraburkholderia edwinii</name>
    <dbReference type="NCBI Taxonomy" id="2861782"/>
    <lineage>
        <taxon>Bacteria</taxon>
        <taxon>Pseudomonadati</taxon>
        <taxon>Pseudomonadota</taxon>
        <taxon>Betaproteobacteria</taxon>
        <taxon>Burkholderiales</taxon>
        <taxon>Burkholderiaceae</taxon>
        <taxon>Paraburkholderia</taxon>
    </lineage>
</organism>
<proteinExistence type="predicted"/>